<dbReference type="STRING" id="5722.A2EGL8"/>
<reference evidence="3" key="1">
    <citation type="submission" date="2006-10" db="EMBL/GenBank/DDBJ databases">
        <authorList>
            <person name="Amadeo P."/>
            <person name="Zhao Q."/>
            <person name="Wortman J."/>
            <person name="Fraser-Liggett C."/>
            <person name="Carlton J."/>
        </authorList>
    </citation>
    <scope>NUCLEOTIDE SEQUENCE</scope>
    <source>
        <strain evidence="3">G3</strain>
    </source>
</reference>
<dbReference type="Proteomes" id="UP000001542">
    <property type="component" value="Unassembled WGS sequence"/>
</dbReference>
<protein>
    <submittedName>
        <fullName evidence="3">Small GTP-binding protein, putative</fullName>
    </submittedName>
</protein>
<evidence type="ECO:0000256" key="2">
    <source>
        <dbReference type="ARBA" id="ARBA00023134"/>
    </source>
</evidence>
<dbReference type="RefSeq" id="XP_001320436.1">
    <property type="nucleotide sequence ID" value="XM_001320401.1"/>
</dbReference>
<dbReference type="SMR" id="A2EGL8"/>
<dbReference type="InterPro" id="IPR027417">
    <property type="entry name" value="P-loop_NTPase"/>
</dbReference>
<dbReference type="GO" id="GO:0005886">
    <property type="term" value="C:plasma membrane"/>
    <property type="evidence" value="ECO:0000318"/>
    <property type="project" value="GO_Central"/>
</dbReference>
<reference evidence="3" key="2">
    <citation type="journal article" date="2007" name="Science">
        <title>Draft genome sequence of the sexually transmitted pathogen Trichomonas vaginalis.</title>
        <authorList>
            <person name="Carlton J.M."/>
            <person name="Hirt R.P."/>
            <person name="Silva J.C."/>
            <person name="Delcher A.L."/>
            <person name="Schatz M."/>
            <person name="Zhao Q."/>
            <person name="Wortman J.R."/>
            <person name="Bidwell S.L."/>
            <person name="Alsmark U.C.M."/>
            <person name="Besteiro S."/>
            <person name="Sicheritz-Ponten T."/>
            <person name="Noel C.J."/>
            <person name="Dacks J.B."/>
            <person name="Foster P.G."/>
            <person name="Simillion C."/>
            <person name="Van de Peer Y."/>
            <person name="Miranda-Saavedra D."/>
            <person name="Barton G.J."/>
            <person name="Westrop G.D."/>
            <person name="Mueller S."/>
            <person name="Dessi D."/>
            <person name="Fiori P.L."/>
            <person name="Ren Q."/>
            <person name="Paulsen I."/>
            <person name="Zhang H."/>
            <person name="Bastida-Corcuera F.D."/>
            <person name="Simoes-Barbosa A."/>
            <person name="Brown M.T."/>
            <person name="Hayes R.D."/>
            <person name="Mukherjee M."/>
            <person name="Okumura C.Y."/>
            <person name="Schneider R."/>
            <person name="Smith A.J."/>
            <person name="Vanacova S."/>
            <person name="Villalvazo M."/>
            <person name="Haas B.J."/>
            <person name="Pertea M."/>
            <person name="Feldblyum T.V."/>
            <person name="Utterback T.R."/>
            <person name="Shu C.L."/>
            <person name="Osoegawa K."/>
            <person name="de Jong P.J."/>
            <person name="Hrdy I."/>
            <person name="Horvathova L."/>
            <person name="Zubacova Z."/>
            <person name="Dolezal P."/>
            <person name="Malik S.B."/>
            <person name="Logsdon J.M. Jr."/>
            <person name="Henze K."/>
            <person name="Gupta A."/>
            <person name="Wang C.C."/>
            <person name="Dunne R.L."/>
            <person name="Upcroft J.A."/>
            <person name="Upcroft P."/>
            <person name="White O."/>
            <person name="Salzberg S.L."/>
            <person name="Tang P."/>
            <person name="Chiu C.-H."/>
            <person name="Lee Y.-S."/>
            <person name="Embley T.M."/>
            <person name="Coombs G.H."/>
            <person name="Mottram J.C."/>
            <person name="Tachezy J."/>
            <person name="Fraser-Liggett C.M."/>
            <person name="Johnson P.J."/>
        </authorList>
    </citation>
    <scope>NUCLEOTIDE SEQUENCE [LARGE SCALE GENOMIC DNA]</scope>
    <source>
        <strain evidence="3">G3</strain>
    </source>
</reference>
<dbReference type="KEGG" id="tva:4766111"/>
<evidence type="ECO:0000256" key="1">
    <source>
        <dbReference type="ARBA" id="ARBA00022741"/>
    </source>
</evidence>
<dbReference type="SMART" id="SM00175">
    <property type="entry name" value="RAB"/>
    <property type="match status" value="1"/>
</dbReference>
<keyword evidence="1" id="KW-0547">Nucleotide-binding</keyword>
<dbReference type="InterPro" id="IPR005225">
    <property type="entry name" value="Small_GTP-bd"/>
</dbReference>
<gene>
    <name evidence="3" type="ORF">TVAG_308190</name>
</gene>
<dbReference type="GO" id="GO:0007165">
    <property type="term" value="P:signal transduction"/>
    <property type="evidence" value="ECO:0007669"/>
    <property type="project" value="InterPro"/>
</dbReference>
<name>A2EGL8_TRIV3</name>
<evidence type="ECO:0000313" key="3">
    <source>
        <dbReference type="EMBL" id="EAY08213.1"/>
    </source>
</evidence>
<organism evidence="3 4">
    <name type="scientific">Trichomonas vaginalis (strain ATCC PRA-98 / G3)</name>
    <dbReference type="NCBI Taxonomy" id="412133"/>
    <lineage>
        <taxon>Eukaryota</taxon>
        <taxon>Metamonada</taxon>
        <taxon>Parabasalia</taxon>
        <taxon>Trichomonadida</taxon>
        <taxon>Trichomonadidae</taxon>
        <taxon>Trichomonas</taxon>
    </lineage>
</organism>
<dbReference type="OrthoDB" id="5976022at2759"/>
<dbReference type="Pfam" id="PF00071">
    <property type="entry name" value="Ras"/>
    <property type="match status" value="1"/>
</dbReference>
<dbReference type="OMA" id="VRIKQDI"/>
<dbReference type="AlphaFoldDB" id="A2EGL8"/>
<dbReference type="Gene3D" id="3.40.50.300">
    <property type="entry name" value="P-loop containing nucleotide triphosphate hydrolases"/>
    <property type="match status" value="1"/>
</dbReference>
<dbReference type="GO" id="GO:0019003">
    <property type="term" value="F:GDP binding"/>
    <property type="evidence" value="ECO:0000318"/>
    <property type="project" value="GO_Central"/>
</dbReference>
<dbReference type="PROSITE" id="PS51419">
    <property type="entry name" value="RAB"/>
    <property type="match status" value="1"/>
</dbReference>
<dbReference type="GO" id="GO:0003924">
    <property type="term" value="F:GTPase activity"/>
    <property type="evidence" value="ECO:0000318"/>
    <property type="project" value="GO_Central"/>
</dbReference>
<dbReference type="SMART" id="SM00174">
    <property type="entry name" value="RHO"/>
    <property type="match status" value="1"/>
</dbReference>
<keyword evidence="2" id="KW-0342">GTP-binding</keyword>
<dbReference type="PROSITE" id="PS51420">
    <property type="entry name" value="RHO"/>
    <property type="match status" value="1"/>
</dbReference>
<sequence>MSPDPNNHVALTLFGMGSVGKSCISMRFVQGIFVEEYEPTISENFKKALTVDNYTYMVDIFDTAGMESTPALIRPTINQTDCFVLIFAINDSASFDQIRSYHDEISRVKNTDSFPCIIVGNKQDLSNGRQIEEKEAIDLAKELKALYIPSSAKTGQNIQKIMEEAVREVAKIKKPVVVQKKKWYESCLLI</sequence>
<dbReference type="eggNOG" id="KOG0395">
    <property type="taxonomic scope" value="Eukaryota"/>
</dbReference>
<dbReference type="EMBL" id="DS113383">
    <property type="protein sequence ID" value="EAY08213.1"/>
    <property type="molecule type" value="Genomic_DNA"/>
</dbReference>
<dbReference type="InterPro" id="IPR020849">
    <property type="entry name" value="Small_GTPase_Ras-type"/>
</dbReference>
<accession>A2EGL8</accession>
<proteinExistence type="predicted"/>
<dbReference type="SMART" id="SM00173">
    <property type="entry name" value="RAS"/>
    <property type="match status" value="1"/>
</dbReference>
<dbReference type="VEuPathDB" id="TrichDB:TVAG_308190"/>
<dbReference type="FunFam" id="3.40.50.300:FF:001423">
    <property type="entry name" value="Ras family GTPase"/>
    <property type="match status" value="1"/>
</dbReference>
<dbReference type="InParanoid" id="A2EGL8"/>
<keyword evidence="4" id="KW-1185">Reference proteome</keyword>
<dbReference type="InterPro" id="IPR001806">
    <property type="entry name" value="Small_GTPase"/>
</dbReference>
<dbReference type="GO" id="GO:0005525">
    <property type="term" value="F:GTP binding"/>
    <property type="evidence" value="ECO:0000318"/>
    <property type="project" value="GO_Central"/>
</dbReference>
<dbReference type="PRINTS" id="PR00449">
    <property type="entry name" value="RASTRNSFRMNG"/>
</dbReference>
<dbReference type="PANTHER" id="PTHR24070">
    <property type="entry name" value="RAS, DI-RAS, AND RHEB FAMILY MEMBERS OF SMALL GTPASE SUPERFAMILY"/>
    <property type="match status" value="1"/>
</dbReference>
<dbReference type="PROSITE" id="PS51421">
    <property type="entry name" value="RAS"/>
    <property type="match status" value="1"/>
</dbReference>
<dbReference type="VEuPathDB" id="TrichDB:TVAGG3_0539740"/>
<evidence type="ECO:0000313" key="4">
    <source>
        <dbReference type="Proteomes" id="UP000001542"/>
    </source>
</evidence>
<dbReference type="NCBIfam" id="TIGR00231">
    <property type="entry name" value="small_GTP"/>
    <property type="match status" value="1"/>
</dbReference>
<dbReference type="SUPFAM" id="SSF52540">
    <property type="entry name" value="P-loop containing nucleoside triphosphate hydrolases"/>
    <property type="match status" value="1"/>
</dbReference>